<keyword evidence="7 8" id="KW-0501">Molybdenum cofactor biosynthesis</keyword>
<dbReference type="Gene3D" id="3.90.550.10">
    <property type="entry name" value="Spore Coat Polysaccharide Biosynthesis Protein SpsA, Chain A"/>
    <property type="match status" value="1"/>
</dbReference>
<dbReference type="Proteomes" id="UP000001661">
    <property type="component" value="Chromosome"/>
</dbReference>
<evidence type="ECO:0000256" key="4">
    <source>
        <dbReference type="ARBA" id="ARBA00022741"/>
    </source>
</evidence>
<keyword evidence="3 8" id="KW-0479">Metal-binding</keyword>
<feature type="binding site" evidence="8">
    <location>
        <begin position="6"/>
        <end position="8"/>
    </location>
    <ligand>
        <name>GTP</name>
        <dbReference type="ChEBI" id="CHEBI:37565"/>
    </ligand>
</feature>
<dbReference type="Pfam" id="PF12804">
    <property type="entry name" value="NTP_transf_3"/>
    <property type="match status" value="1"/>
</dbReference>
<dbReference type="AlphaFoldDB" id="D9QV34"/>
<protein>
    <recommendedName>
        <fullName evidence="8">Probable molybdenum cofactor guanylyltransferase</fullName>
        <shortName evidence="8">MoCo guanylyltransferase</shortName>
        <ecNumber evidence="8">2.7.7.77</ecNumber>
    </recommendedName>
    <alternativeName>
        <fullName evidence="8">GTP:molybdopterin guanylyltransferase</fullName>
    </alternativeName>
    <alternativeName>
        <fullName evidence="8">Mo-MPT guanylyltransferase</fullName>
    </alternativeName>
    <alternativeName>
        <fullName evidence="8">Molybdopterin guanylyltransferase</fullName>
    </alternativeName>
    <alternativeName>
        <fullName evidence="8">Molybdopterin-guanine dinucleotide synthase</fullName>
        <shortName evidence="8">MGD synthase</shortName>
    </alternativeName>
</protein>
<comment type="similarity">
    <text evidence="8">Belongs to the MobA family.</text>
</comment>
<evidence type="ECO:0000256" key="3">
    <source>
        <dbReference type="ARBA" id="ARBA00022723"/>
    </source>
</evidence>
<evidence type="ECO:0000256" key="7">
    <source>
        <dbReference type="ARBA" id="ARBA00023150"/>
    </source>
</evidence>
<evidence type="ECO:0000256" key="6">
    <source>
        <dbReference type="ARBA" id="ARBA00023134"/>
    </source>
</evidence>
<dbReference type="EMBL" id="CP002105">
    <property type="protein sequence ID" value="ADL12093.1"/>
    <property type="molecule type" value="Genomic_DNA"/>
</dbReference>
<dbReference type="EC" id="2.7.7.77" evidence="8"/>
<dbReference type="CDD" id="cd02503">
    <property type="entry name" value="MobA"/>
    <property type="match status" value="1"/>
</dbReference>
<dbReference type="GO" id="GO:0006777">
    <property type="term" value="P:Mo-molybdopterin cofactor biosynthetic process"/>
    <property type="evidence" value="ECO:0007669"/>
    <property type="project" value="UniProtKB-KW"/>
</dbReference>
<dbReference type="PANTHER" id="PTHR19136:SF81">
    <property type="entry name" value="MOLYBDENUM COFACTOR GUANYLYLTRANSFERASE"/>
    <property type="match status" value="1"/>
</dbReference>
<dbReference type="RefSeq" id="WP_013277539.1">
    <property type="nucleotide sequence ID" value="NC_014378.1"/>
</dbReference>
<dbReference type="STRING" id="574087.Acear_0550"/>
<dbReference type="GO" id="GO:0005525">
    <property type="term" value="F:GTP binding"/>
    <property type="evidence" value="ECO:0007669"/>
    <property type="project" value="UniProtKB-UniRule"/>
</dbReference>
<feature type="binding site" evidence="8">
    <location>
        <position position="64"/>
    </location>
    <ligand>
        <name>GTP</name>
        <dbReference type="ChEBI" id="CHEBI:37565"/>
    </ligand>
</feature>
<comment type="domain">
    <text evidence="8">The N-terminal domain determines nucleotide recognition and specific binding, while the C-terminal domain determines the specific binding to the target protein.</text>
</comment>
<organism evidence="10 11">
    <name type="scientific">Acetohalobium arabaticum (strain ATCC 49924 / DSM 5501 / Z-7288)</name>
    <dbReference type="NCBI Taxonomy" id="574087"/>
    <lineage>
        <taxon>Bacteria</taxon>
        <taxon>Bacillati</taxon>
        <taxon>Bacillota</taxon>
        <taxon>Clostridia</taxon>
        <taxon>Halanaerobiales</taxon>
        <taxon>Halobacteroidaceae</taxon>
        <taxon>Acetohalobium</taxon>
    </lineage>
</organism>
<dbReference type="HOGENOM" id="CLU_055597_2_1_9"/>
<dbReference type="eggNOG" id="COG0746">
    <property type="taxonomic scope" value="Bacteria"/>
</dbReference>
<keyword evidence="11" id="KW-1185">Reference proteome</keyword>
<reference evidence="10 11" key="1">
    <citation type="journal article" date="2010" name="Stand. Genomic Sci.">
        <title>Complete genome sequence of Acetohalobium arabaticum type strain (Z-7288).</title>
        <authorList>
            <person name="Sikorski J."/>
            <person name="Lapidus A."/>
            <person name="Chertkov O."/>
            <person name="Lucas S."/>
            <person name="Copeland A."/>
            <person name="Glavina Del Rio T."/>
            <person name="Nolan M."/>
            <person name="Tice H."/>
            <person name="Cheng J.F."/>
            <person name="Han C."/>
            <person name="Brambilla E."/>
            <person name="Pitluck S."/>
            <person name="Liolios K."/>
            <person name="Ivanova N."/>
            <person name="Mavromatis K."/>
            <person name="Mikhailova N."/>
            <person name="Pati A."/>
            <person name="Bruce D."/>
            <person name="Detter C."/>
            <person name="Tapia R."/>
            <person name="Goodwin L."/>
            <person name="Chen A."/>
            <person name="Palaniappan K."/>
            <person name="Land M."/>
            <person name="Hauser L."/>
            <person name="Chang Y.J."/>
            <person name="Jeffries C.D."/>
            <person name="Rohde M."/>
            <person name="Goker M."/>
            <person name="Spring S."/>
            <person name="Woyke T."/>
            <person name="Bristow J."/>
            <person name="Eisen J.A."/>
            <person name="Markowitz V."/>
            <person name="Hugenholtz P."/>
            <person name="Kyrpides N.C."/>
            <person name="Klenk H.P."/>
        </authorList>
    </citation>
    <scope>NUCLEOTIDE SEQUENCE [LARGE SCALE GENOMIC DNA]</scope>
    <source>
        <strain evidence="11">ATCC 49924 / DSM 5501 / Z-7288</strain>
    </source>
</reference>
<dbReference type="InterPro" id="IPR013482">
    <property type="entry name" value="Molybde_CF_guanTrfase"/>
</dbReference>
<keyword evidence="4 8" id="KW-0547">Nucleotide-binding</keyword>
<comment type="caution">
    <text evidence="8">Lacks conserved residue(s) required for the propagation of feature annotation.</text>
</comment>
<evidence type="ECO:0000313" key="11">
    <source>
        <dbReference type="Proteomes" id="UP000001661"/>
    </source>
</evidence>
<keyword evidence="2 8" id="KW-0808">Transferase</keyword>
<evidence type="ECO:0000256" key="1">
    <source>
        <dbReference type="ARBA" id="ARBA00022490"/>
    </source>
</evidence>
<proteinExistence type="inferred from homology"/>
<feature type="domain" description="MobA-like NTP transferase" evidence="9">
    <location>
        <begin position="3"/>
        <end position="142"/>
    </location>
</feature>
<keyword evidence="1 8" id="KW-0963">Cytoplasm</keyword>
<evidence type="ECO:0000313" key="10">
    <source>
        <dbReference type="EMBL" id="ADL12093.1"/>
    </source>
</evidence>
<evidence type="ECO:0000259" key="9">
    <source>
        <dbReference type="Pfam" id="PF12804"/>
    </source>
</evidence>
<dbReference type="GO" id="GO:0061603">
    <property type="term" value="F:molybdenum cofactor guanylyltransferase activity"/>
    <property type="evidence" value="ECO:0007669"/>
    <property type="project" value="UniProtKB-EC"/>
</dbReference>
<feature type="binding site" evidence="8">
    <location>
        <position position="93"/>
    </location>
    <ligand>
        <name>GTP</name>
        <dbReference type="ChEBI" id="CHEBI:37565"/>
    </ligand>
</feature>
<keyword evidence="5 8" id="KW-0460">Magnesium</keyword>
<evidence type="ECO:0000256" key="5">
    <source>
        <dbReference type="ARBA" id="ARBA00022842"/>
    </source>
</evidence>
<comment type="catalytic activity">
    <reaction evidence="8">
        <text>Mo-molybdopterin + GTP + H(+) = Mo-molybdopterin guanine dinucleotide + diphosphate</text>
        <dbReference type="Rhea" id="RHEA:34243"/>
        <dbReference type="ChEBI" id="CHEBI:15378"/>
        <dbReference type="ChEBI" id="CHEBI:33019"/>
        <dbReference type="ChEBI" id="CHEBI:37565"/>
        <dbReference type="ChEBI" id="CHEBI:71302"/>
        <dbReference type="ChEBI" id="CHEBI:71310"/>
        <dbReference type="EC" id="2.7.7.77"/>
    </reaction>
</comment>
<dbReference type="InterPro" id="IPR029044">
    <property type="entry name" value="Nucleotide-diphossugar_trans"/>
</dbReference>
<comment type="cofactor">
    <cofactor evidence="8">
        <name>Mg(2+)</name>
        <dbReference type="ChEBI" id="CHEBI:18420"/>
    </cofactor>
</comment>
<gene>
    <name evidence="8" type="primary">mobA</name>
    <name evidence="10" type="ordered locus">Acear_0550</name>
</gene>
<dbReference type="GO" id="GO:0005737">
    <property type="term" value="C:cytoplasm"/>
    <property type="evidence" value="ECO:0007669"/>
    <property type="project" value="UniProtKB-SubCell"/>
</dbReference>
<feature type="binding site" evidence="8">
    <location>
        <position position="93"/>
    </location>
    <ligand>
        <name>Mg(2+)</name>
        <dbReference type="ChEBI" id="CHEBI:18420"/>
    </ligand>
</feature>
<accession>D9QV34</accession>
<dbReference type="KEGG" id="aar:Acear_0550"/>
<dbReference type="OrthoDB" id="9788394at2"/>
<dbReference type="SUPFAM" id="SSF53448">
    <property type="entry name" value="Nucleotide-diphospho-sugar transferases"/>
    <property type="match status" value="1"/>
</dbReference>
<dbReference type="PANTHER" id="PTHR19136">
    <property type="entry name" value="MOLYBDENUM COFACTOR GUANYLYLTRANSFERASE"/>
    <property type="match status" value="1"/>
</dbReference>
<evidence type="ECO:0000256" key="8">
    <source>
        <dbReference type="HAMAP-Rule" id="MF_00316"/>
    </source>
</evidence>
<dbReference type="HAMAP" id="MF_00316">
    <property type="entry name" value="MobA"/>
    <property type="match status" value="1"/>
</dbReference>
<comment type="subcellular location">
    <subcellularLocation>
        <location evidence="8">Cytoplasm</location>
    </subcellularLocation>
</comment>
<comment type="function">
    <text evidence="8">Transfers a GMP moiety from GTP to Mo-molybdopterin (Mo-MPT) cofactor (Moco or molybdenum cofactor) to form Mo-molybdopterin guanine dinucleotide (Mo-MGD) cofactor.</text>
</comment>
<feature type="binding site" evidence="8">
    <location>
        <position position="19"/>
    </location>
    <ligand>
        <name>GTP</name>
        <dbReference type="ChEBI" id="CHEBI:37565"/>
    </ligand>
</feature>
<dbReference type="GO" id="GO:0046872">
    <property type="term" value="F:metal ion binding"/>
    <property type="evidence" value="ECO:0007669"/>
    <property type="project" value="UniProtKB-KW"/>
</dbReference>
<evidence type="ECO:0000256" key="2">
    <source>
        <dbReference type="ARBA" id="ARBA00022679"/>
    </source>
</evidence>
<sequence>MSAIILAGGLSSRMEGANKPLMEFGDTTMIGRIVDNLKSIFSEVLIVTKNQELYQDYDAEIVLDKFEHQGPLSGIHAGLEASRTENNFIVSCDMPFLNLDLIRYMLNQSVEDILVPRVEGHLEPLHAVYSKQCLPKIEKAVRREKFKIIEFWEWDDVDVRYIEQTEVERFDPNLYTFFNINTRKDYRQALEILTKMNKEELD</sequence>
<keyword evidence="6 8" id="KW-0342">GTP-binding</keyword>
<dbReference type="InterPro" id="IPR025877">
    <property type="entry name" value="MobA-like_NTP_Trfase"/>
</dbReference>
<name>D9QV34_ACEAZ</name>